<evidence type="ECO:0000259" key="2">
    <source>
        <dbReference type="Pfam" id="PF20236"/>
    </source>
</evidence>
<protein>
    <recommendedName>
        <fullName evidence="2">DUF6593 domain-containing protein</fullName>
    </recommendedName>
</protein>
<dbReference type="InterPro" id="IPR046528">
    <property type="entry name" value="DUF6593"/>
</dbReference>
<proteinExistence type="predicted"/>
<dbReference type="Proteomes" id="UP000799118">
    <property type="component" value="Unassembled WGS sequence"/>
</dbReference>
<dbReference type="OrthoDB" id="3191568at2759"/>
<feature type="domain" description="DUF6593" evidence="2">
    <location>
        <begin position="52"/>
        <end position="192"/>
    </location>
</feature>
<reference evidence="3" key="1">
    <citation type="journal article" date="2019" name="Environ. Microbiol.">
        <title>Fungal ecological strategies reflected in gene transcription - a case study of two litter decomposers.</title>
        <authorList>
            <person name="Barbi F."/>
            <person name="Kohler A."/>
            <person name="Barry K."/>
            <person name="Baskaran P."/>
            <person name="Daum C."/>
            <person name="Fauchery L."/>
            <person name="Ihrmark K."/>
            <person name="Kuo A."/>
            <person name="LaButti K."/>
            <person name="Lipzen A."/>
            <person name="Morin E."/>
            <person name="Grigoriev I.V."/>
            <person name="Henrissat B."/>
            <person name="Lindahl B."/>
            <person name="Martin F."/>
        </authorList>
    </citation>
    <scope>NUCLEOTIDE SEQUENCE</scope>
    <source>
        <strain evidence="3">JB14</strain>
    </source>
</reference>
<evidence type="ECO:0000313" key="4">
    <source>
        <dbReference type="Proteomes" id="UP000799118"/>
    </source>
</evidence>
<dbReference type="AlphaFoldDB" id="A0A6A4H9D0"/>
<feature type="compositionally biased region" description="Low complexity" evidence="1">
    <location>
        <begin position="10"/>
        <end position="21"/>
    </location>
</feature>
<sequence>MNITNPYAQAGWSSSGNSNGSAPPPSIFGALPWFSEDSDPSSSISLHLFNPDILNSTLMGPQSRPYFRVINNAPSRDFTLIQNRDGGSVAIIEWRESGAVVEVRDIIRKQLVSTWLPLSGDQKYRFMNARDRTMVWVPKNELVELYTYGTTTPELYARIGSQREGKITLEISSTAMQIGLLECCVVAAILLRSGRIID</sequence>
<accession>A0A6A4H9D0</accession>
<dbReference type="Pfam" id="PF20236">
    <property type="entry name" value="DUF6593"/>
    <property type="match status" value="1"/>
</dbReference>
<name>A0A6A4H9D0_9AGAR</name>
<dbReference type="EMBL" id="ML769552">
    <property type="protein sequence ID" value="KAE9394330.1"/>
    <property type="molecule type" value="Genomic_DNA"/>
</dbReference>
<evidence type="ECO:0000313" key="3">
    <source>
        <dbReference type="EMBL" id="KAE9394330.1"/>
    </source>
</evidence>
<feature type="region of interest" description="Disordered" evidence="1">
    <location>
        <begin position="1"/>
        <end position="22"/>
    </location>
</feature>
<keyword evidence="4" id="KW-1185">Reference proteome</keyword>
<organism evidence="3 4">
    <name type="scientific">Gymnopus androsaceus JB14</name>
    <dbReference type="NCBI Taxonomy" id="1447944"/>
    <lineage>
        <taxon>Eukaryota</taxon>
        <taxon>Fungi</taxon>
        <taxon>Dikarya</taxon>
        <taxon>Basidiomycota</taxon>
        <taxon>Agaricomycotina</taxon>
        <taxon>Agaricomycetes</taxon>
        <taxon>Agaricomycetidae</taxon>
        <taxon>Agaricales</taxon>
        <taxon>Marasmiineae</taxon>
        <taxon>Omphalotaceae</taxon>
        <taxon>Gymnopus</taxon>
    </lineage>
</organism>
<gene>
    <name evidence="3" type="ORF">BT96DRAFT_827877</name>
</gene>
<evidence type="ECO:0000256" key="1">
    <source>
        <dbReference type="SAM" id="MobiDB-lite"/>
    </source>
</evidence>